<evidence type="ECO:0000313" key="2">
    <source>
        <dbReference type="Proteomes" id="UP001239111"/>
    </source>
</evidence>
<organism evidence="1 2">
    <name type="scientific">Eretmocerus hayati</name>
    <dbReference type="NCBI Taxonomy" id="131215"/>
    <lineage>
        <taxon>Eukaryota</taxon>
        <taxon>Metazoa</taxon>
        <taxon>Ecdysozoa</taxon>
        <taxon>Arthropoda</taxon>
        <taxon>Hexapoda</taxon>
        <taxon>Insecta</taxon>
        <taxon>Pterygota</taxon>
        <taxon>Neoptera</taxon>
        <taxon>Endopterygota</taxon>
        <taxon>Hymenoptera</taxon>
        <taxon>Apocrita</taxon>
        <taxon>Proctotrupomorpha</taxon>
        <taxon>Chalcidoidea</taxon>
        <taxon>Aphelinidae</taxon>
        <taxon>Aphelininae</taxon>
        <taxon>Eretmocerus</taxon>
    </lineage>
</organism>
<protein>
    <submittedName>
        <fullName evidence="1">Uncharacterized protein</fullName>
    </submittedName>
</protein>
<accession>A0ACC2PB09</accession>
<gene>
    <name evidence="1" type="ORF">QAD02_016571</name>
</gene>
<keyword evidence="2" id="KW-1185">Reference proteome</keyword>
<evidence type="ECO:0000313" key="1">
    <source>
        <dbReference type="EMBL" id="KAJ8680784.1"/>
    </source>
</evidence>
<dbReference type="EMBL" id="CM056742">
    <property type="protein sequence ID" value="KAJ8680784.1"/>
    <property type="molecule type" value="Genomic_DNA"/>
</dbReference>
<sequence>MEIESKKEEEGEQWVALINYSDKKFGDKSLQIVSCEDIKNFDHRKFEDDMKKLELAKSTRKKLDPLEEEKMKFYYVAWINAHGEKIYKPAEVIAVRGSTAELEKLKAEKRPRKNPKRESLAIDVIEERDGEIEANVHTRKRENVDGNSIDDGKGAEESSSSDGGVDKALRQFNIHAAPSDTNSSSDEIRPSSLGERGERKYQKHGKRGKSYKASEPMPKFKKGKTKRVRSLSSSSENADEKKKPKPAPKVLKFKKRKRRHVKSLSSSTEDENESKVTKPVQKKTKGQTVRVVTSEDERVLQNVVQEFPKLDFGSVSNKQLSETTNESTPNTNVVDLLIVDSGFVNDCSPPGPIETGTTRQGSTKEDCEYVRNRSSSGTAAKFTPSSDGVDMTEVHSKSEKNSTSPGTTNKKTPEQDLKEKECGYMNKTASRATTNEATQSAKELELQKKIDFLMKRDDERERTFNEMMMKQIEKFTSMVFANQVNRAALTEEVQNIQRREMSSTCGEPLARKKLFDETERARDENDAERHSPVQLSQDNDSLIGLEDGHDVFEVVPTTSSRPTSEGLVKVNKRKEVSDNERTSKKARGSGNNSDFEDNHERKSKKHRKSKKKKYRKSKKAKKEKKKKGKKRKFGEFTEKELEKFKAEEKGRAPMAIYDEINPETNKAVPTFHMHNGVCMDPKTWENLQENIGTAFFRALINVVWPTREMGNRAVAPSRAQLHIYNRSPRKEFTPRKVACVKDVYFEHVDNLPIKPKKKKKLKAQWSTVLSSAMSAAHHKLYLEGEAKRREDGGGETSISETSSSSGSSSSGSESDASSDESE</sequence>
<proteinExistence type="predicted"/>
<name>A0ACC2PB09_9HYME</name>
<reference evidence="1" key="1">
    <citation type="submission" date="2023-04" db="EMBL/GenBank/DDBJ databases">
        <title>A chromosome-level genome assembly of the parasitoid wasp Eretmocerus hayati.</title>
        <authorList>
            <person name="Zhong Y."/>
            <person name="Liu S."/>
            <person name="Liu Y."/>
        </authorList>
    </citation>
    <scope>NUCLEOTIDE SEQUENCE</scope>
    <source>
        <strain evidence="1">ZJU_SS_LIU_2023</strain>
    </source>
</reference>
<dbReference type="Proteomes" id="UP001239111">
    <property type="component" value="Chromosome 2"/>
</dbReference>
<comment type="caution">
    <text evidence="1">The sequence shown here is derived from an EMBL/GenBank/DDBJ whole genome shotgun (WGS) entry which is preliminary data.</text>
</comment>